<dbReference type="InterPro" id="IPR029058">
    <property type="entry name" value="AB_hydrolase_fold"/>
</dbReference>
<evidence type="ECO:0000313" key="1">
    <source>
        <dbReference type="EMBL" id="GMT31384.1"/>
    </source>
</evidence>
<dbReference type="GO" id="GO:0016042">
    <property type="term" value="P:lipid catabolic process"/>
    <property type="evidence" value="ECO:0007669"/>
    <property type="project" value="InterPro"/>
</dbReference>
<protein>
    <recommendedName>
        <fullName evidence="3">Lipase</fullName>
    </recommendedName>
</protein>
<dbReference type="InterPro" id="IPR002918">
    <property type="entry name" value="Lipase_EstA/Esterase_EstB"/>
</dbReference>
<name>A0AAV5WH54_9BILA</name>
<feature type="non-terminal residue" evidence="1">
    <location>
        <position position="1"/>
    </location>
</feature>
<dbReference type="Proteomes" id="UP001432322">
    <property type="component" value="Unassembled WGS sequence"/>
</dbReference>
<dbReference type="PANTHER" id="PTHR32015">
    <property type="entry name" value="FASTING INDUCED LIPASE"/>
    <property type="match status" value="1"/>
</dbReference>
<dbReference type="EMBL" id="BTSY01000006">
    <property type="protein sequence ID" value="GMT31384.1"/>
    <property type="molecule type" value="Genomic_DNA"/>
</dbReference>
<dbReference type="Gene3D" id="3.40.50.1820">
    <property type="entry name" value="alpha/beta hydrolase"/>
    <property type="match status" value="1"/>
</dbReference>
<reference evidence="1" key="1">
    <citation type="submission" date="2023-10" db="EMBL/GenBank/DDBJ databases">
        <title>Genome assembly of Pristionchus species.</title>
        <authorList>
            <person name="Yoshida K."/>
            <person name="Sommer R.J."/>
        </authorList>
    </citation>
    <scope>NUCLEOTIDE SEQUENCE</scope>
    <source>
        <strain evidence="1">RS5133</strain>
    </source>
</reference>
<evidence type="ECO:0000313" key="2">
    <source>
        <dbReference type="Proteomes" id="UP001432322"/>
    </source>
</evidence>
<evidence type="ECO:0008006" key="3">
    <source>
        <dbReference type="Google" id="ProtNLM"/>
    </source>
</evidence>
<organism evidence="1 2">
    <name type="scientific">Pristionchus fissidentatus</name>
    <dbReference type="NCBI Taxonomy" id="1538716"/>
    <lineage>
        <taxon>Eukaryota</taxon>
        <taxon>Metazoa</taxon>
        <taxon>Ecdysozoa</taxon>
        <taxon>Nematoda</taxon>
        <taxon>Chromadorea</taxon>
        <taxon>Rhabditida</taxon>
        <taxon>Rhabditina</taxon>
        <taxon>Diplogasteromorpha</taxon>
        <taxon>Diplogasteroidea</taxon>
        <taxon>Neodiplogasteridae</taxon>
        <taxon>Pristionchus</taxon>
    </lineage>
</organism>
<dbReference type="AlphaFoldDB" id="A0AAV5WH54"/>
<dbReference type="SUPFAM" id="SSF53474">
    <property type="entry name" value="alpha/beta-Hydrolases"/>
    <property type="match status" value="1"/>
</dbReference>
<dbReference type="GO" id="GO:0016298">
    <property type="term" value="F:lipase activity"/>
    <property type="evidence" value="ECO:0007669"/>
    <property type="project" value="TreeGrafter"/>
</dbReference>
<accession>A0AAV5WH54</accession>
<keyword evidence="2" id="KW-1185">Reference proteome</keyword>
<dbReference type="FunFam" id="3.40.50.1820:FF:000191">
    <property type="entry name" value="LIPaSe related"/>
    <property type="match status" value="1"/>
</dbReference>
<sequence>VQFLQRNPERNEYALSAYKEYGATGTFGGRSNDEKMSNHPVIFVHGNSDSALWFSEHASGWTKSVEYFKEKGFTGFELYGLTYGSRDLNNSLHNTITCRNLVGLRRFIESVIAYTQAEKIDIIAHSMGVSLARKAIQGGMVHMTEEACELGDSLANQVDAFVAISGANYGMCMCLVNGLSAMPACGQEGYTPGTCAAKSAVSVESCSSERSECAQDDYAMILRSINEGKKEASFVASLWSNDDAILGKNNIVWGRKTSQVPHSDLAYAYEGYNHFHTKDKTARDQFHLVTVHTRHAGRTRRHH</sequence>
<proteinExistence type="predicted"/>
<gene>
    <name evidence="1" type="ORF">PFISCL1PPCAC_22681</name>
</gene>
<dbReference type="PANTHER" id="PTHR32015:SF9">
    <property type="entry name" value="LIPASE RELATED-RELATED"/>
    <property type="match status" value="1"/>
</dbReference>
<comment type="caution">
    <text evidence="1">The sequence shown here is derived from an EMBL/GenBank/DDBJ whole genome shotgun (WGS) entry which is preliminary data.</text>
</comment>
<dbReference type="Pfam" id="PF01674">
    <property type="entry name" value="Lipase_2"/>
    <property type="match status" value="1"/>
</dbReference>